<name>A0A4R3VT20_9SPHI</name>
<keyword evidence="2" id="KW-0812">Transmembrane</keyword>
<dbReference type="OrthoDB" id="849204at2"/>
<feature type="compositionally biased region" description="Polar residues" evidence="1">
    <location>
        <begin position="114"/>
        <end position="131"/>
    </location>
</feature>
<protein>
    <submittedName>
        <fullName evidence="3">Uncharacterized protein</fullName>
    </submittedName>
</protein>
<evidence type="ECO:0000256" key="1">
    <source>
        <dbReference type="SAM" id="MobiDB-lite"/>
    </source>
</evidence>
<dbReference type="RefSeq" id="WP_132777719.1">
    <property type="nucleotide sequence ID" value="NZ_SMBZ01000020.1"/>
</dbReference>
<keyword evidence="2" id="KW-0472">Membrane</keyword>
<reference evidence="3 4" key="1">
    <citation type="submission" date="2019-03" db="EMBL/GenBank/DDBJ databases">
        <title>Genomic Encyclopedia of Type Strains, Phase IV (KMG-IV): sequencing the most valuable type-strain genomes for metagenomic binning, comparative biology and taxonomic classification.</title>
        <authorList>
            <person name="Goeker M."/>
        </authorList>
    </citation>
    <scope>NUCLEOTIDE SEQUENCE [LARGE SCALE GENOMIC DNA]</scope>
    <source>
        <strain evidence="3 4">DSM 22362</strain>
    </source>
</reference>
<dbReference type="EMBL" id="SMBZ01000020">
    <property type="protein sequence ID" value="TCV13629.1"/>
    <property type="molecule type" value="Genomic_DNA"/>
</dbReference>
<accession>A0A4R3VT20</accession>
<feature type="transmembrane region" description="Helical" evidence="2">
    <location>
        <begin position="48"/>
        <end position="67"/>
    </location>
</feature>
<comment type="caution">
    <text evidence="3">The sequence shown here is derived from an EMBL/GenBank/DDBJ whole genome shotgun (WGS) entry which is preliminary data.</text>
</comment>
<keyword evidence="4" id="KW-1185">Reference proteome</keyword>
<dbReference type="Proteomes" id="UP000295197">
    <property type="component" value="Unassembled WGS sequence"/>
</dbReference>
<gene>
    <name evidence="3" type="ORF">EDC17_102047</name>
</gene>
<keyword evidence="2" id="KW-1133">Transmembrane helix</keyword>
<dbReference type="AlphaFoldDB" id="A0A4R3VT20"/>
<evidence type="ECO:0000256" key="2">
    <source>
        <dbReference type="SAM" id="Phobius"/>
    </source>
</evidence>
<feature type="region of interest" description="Disordered" evidence="1">
    <location>
        <begin position="114"/>
        <end position="137"/>
    </location>
</feature>
<evidence type="ECO:0000313" key="4">
    <source>
        <dbReference type="Proteomes" id="UP000295197"/>
    </source>
</evidence>
<organism evidence="3 4">
    <name type="scientific">Sphingobacterium alimentarium</name>
    <dbReference type="NCBI Taxonomy" id="797292"/>
    <lineage>
        <taxon>Bacteria</taxon>
        <taxon>Pseudomonadati</taxon>
        <taxon>Bacteroidota</taxon>
        <taxon>Sphingobacteriia</taxon>
        <taxon>Sphingobacteriales</taxon>
        <taxon>Sphingobacteriaceae</taxon>
        <taxon>Sphingobacterium</taxon>
    </lineage>
</organism>
<proteinExistence type="predicted"/>
<evidence type="ECO:0000313" key="3">
    <source>
        <dbReference type="EMBL" id="TCV13629.1"/>
    </source>
</evidence>
<sequence length="256" mass="29115">MESQDLDKLFRDAMEHAQETPSSRVWEGIQQELKKENKVIPFHKKYRAQISIAAMFLLFFGIGLSLYKKPIPSRTEKVDKVIASIEQKKNISDGHSSSSKEYIEDKIGSSVSSKAADQNLSVNNNTPTLQDKPSVKQEEVYAAPKKKSISHTDQEEIQLLTPDFELAEVQVELEDLVRSLHQVKMIDPTYDGIQPSFAYSTPQEEVKTSLVTRVLNGITKNIMSKHLDMDEKREIEFRNDEEGSLSINIINSFARK</sequence>